<feature type="compositionally biased region" description="Low complexity" evidence="13">
    <location>
        <begin position="484"/>
        <end position="503"/>
    </location>
</feature>
<evidence type="ECO:0000256" key="2">
    <source>
        <dbReference type="ARBA" id="ARBA00009026"/>
    </source>
</evidence>
<keyword evidence="8" id="KW-0460">Magnesium</keyword>
<evidence type="ECO:0000256" key="9">
    <source>
        <dbReference type="ARBA" id="ARBA00022884"/>
    </source>
</evidence>
<evidence type="ECO:0000256" key="6">
    <source>
        <dbReference type="ARBA" id="ARBA00022691"/>
    </source>
</evidence>
<evidence type="ECO:0000256" key="5">
    <source>
        <dbReference type="ARBA" id="ARBA00022679"/>
    </source>
</evidence>
<keyword evidence="9" id="KW-0694">RNA-binding</keyword>
<keyword evidence="5" id="KW-0808">Transferase</keyword>
<dbReference type="EC" id="2.1.1.386" evidence="11"/>
<feature type="domain" description="Hen1 N-terminal" evidence="14">
    <location>
        <begin position="1"/>
        <end position="244"/>
    </location>
</feature>
<feature type="region of interest" description="Disordered" evidence="13">
    <location>
        <begin position="258"/>
        <end position="284"/>
    </location>
</feature>
<comment type="similarity">
    <text evidence="2">Belongs to the methyltransferase superfamily. HEN1 family.</text>
</comment>
<dbReference type="InterPro" id="IPR024740">
    <property type="entry name" value="Hen1_N"/>
</dbReference>
<evidence type="ECO:0000256" key="13">
    <source>
        <dbReference type="SAM" id="MobiDB-lite"/>
    </source>
</evidence>
<dbReference type="InterPro" id="IPR038546">
    <property type="entry name" value="Hen1_N_sf"/>
</dbReference>
<comment type="catalytic activity">
    <reaction evidence="12">
        <text>small RNA 3'-end nucleotide + S-adenosyl-L-methionine = small RNA 3'-end 2'-O-methylnucleotide + S-adenosyl-L-homocysteine + H(+)</text>
        <dbReference type="Rhea" id="RHEA:37887"/>
        <dbReference type="Rhea" id="RHEA-COMP:10415"/>
        <dbReference type="Rhea" id="RHEA-COMP:10416"/>
        <dbReference type="ChEBI" id="CHEBI:15378"/>
        <dbReference type="ChEBI" id="CHEBI:57856"/>
        <dbReference type="ChEBI" id="CHEBI:59789"/>
        <dbReference type="ChEBI" id="CHEBI:74896"/>
        <dbReference type="ChEBI" id="CHEBI:74898"/>
        <dbReference type="EC" id="2.1.1.386"/>
    </reaction>
</comment>
<proteinExistence type="inferred from homology"/>
<comment type="cofactor">
    <cofactor evidence="1">
        <name>Mg(2+)</name>
        <dbReference type="ChEBI" id="CHEBI:18420"/>
    </cofactor>
</comment>
<organism evidence="15 16">
    <name type="scientific">Curtobacterium herbarum</name>
    <dbReference type="NCBI Taxonomy" id="150122"/>
    <lineage>
        <taxon>Bacteria</taxon>
        <taxon>Bacillati</taxon>
        <taxon>Actinomycetota</taxon>
        <taxon>Actinomycetes</taxon>
        <taxon>Micrococcales</taxon>
        <taxon>Microbacteriaceae</taxon>
        <taxon>Curtobacterium</taxon>
    </lineage>
</organism>
<dbReference type="Gene3D" id="3.40.50.150">
    <property type="entry name" value="Vaccinia Virus protein VP39"/>
    <property type="match status" value="1"/>
</dbReference>
<keyword evidence="10" id="KW-0943">RNA-mediated gene silencing</keyword>
<dbReference type="RefSeq" id="WP_204606754.1">
    <property type="nucleotide sequence ID" value="NZ_BAAAJX010000005.1"/>
</dbReference>
<accession>A0ABN1ZB74</accession>
<evidence type="ECO:0000256" key="11">
    <source>
        <dbReference type="ARBA" id="ARBA00035025"/>
    </source>
</evidence>
<dbReference type="SUPFAM" id="SSF53335">
    <property type="entry name" value="S-adenosyl-L-methionine-dependent methyltransferases"/>
    <property type="match status" value="1"/>
</dbReference>
<evidence type="ECO:0000256" key="12">
    <source>
        <dbReference type="ARBA" id="ARBA00048418"/>
    </source>
</evidence>
<dbReference type="NCBIfam" id="TIGR04074">
    <property type="entry name" value="bacter_Hen1"/>
    <property type="match status" value="1"/>
</dbReference>
<protein>
    <recommendedName>
        <fullName evidence="3">Small RNA 2'-O-methyltransferase</fullName>
        <ecNumber evidence="11">2.1.1.386</ecNumber>
    </recommendedName>
</protein>
<dbReference type="Pfam" id="PF13489">
    <property type="entry name" value="Methyltransf_23"/>
    <property type="match status" value="1"/>
</dbReference>
<dbReference type="CDD" id="cd02440">
    <property type="entry name" value="AdoMet_MTases"/>
    <property type="match status" value="1"/>
</dbReference>
<dbReference type="Gene3D" id="3.30.1610.20">
    <property type="entry name" value="Hen1, N-terminal domain"/>
    <property type="match status" value="1"/>
</dbReference>
<dbReference type="InterPro" id="IPR026610">
    <property type="entry name" value="Hen1"/>
</dbReference>
<evidence type="ECO:0000313" key="15">
    <source>
        <dbReference type="EMBL" id="GAA1492821.1"/>
    </source>
</evidence>
<dbReference type="InterPro" id="IPR029063">
    <property type="entry name" value="SAM-dependent_MTases_sf"/>
</dbReference>
<name>A0ABN1ZB74_9MICO</name>
<evidence type="ECO:0000256" key="4">
    <source>
        <dbReference type="ARBA" id="ARBA00022603"/>
    </source>
</evidence>
<dbReference type="Pfam" id="PF12623">
    <property type="entry name" value="Hen1_L"/>
    <property type="match status" value="1"/>
</dbReference>
<evidence type="ECO:0000256" key="8">
    <source>
        <dbReference type="ARBA" id="ARBA00022842"/>
    </source>
</evidence>
<feature type="compositionally biased region" description="Acidic residues" evidence="13">
    <location>
        <begin position="265"/>
        <end position="275"/>
    </location>
</feature>
<comment type="caution">
    <text evidence="15">The sequence shown here is derived from an EMBL/GenBank/DDBJ whole genome shotgun (WGS) entry which is preliminary data.</text>
</comment>
<dbReference type="PANTHER" id="PTHR21404">
    <property type="entry name" value="HEN1"/>
    <property type="match status" value="1"/>
</dbReference>
<keyword evidence="16" id="KW-1185">Reference proteome</keyword>
<evidence type="ECO:0000256" key="10">
    <source>
        <dbReference type="ARBA" id="ARBA00023158"/>
    </source>
</evidence>
<evidence type="ECO:0000256" key="3">
    <source>
        <dbReference type="ARBA" id="ARBA00021330"/>
    </source>
</evidence>
<dbReference type="EMBL" id="BAAAJX010000005">
    <property type="protein sequence ID" value="GAA1492821.1"/>
    <property type="molecule type" value="Genomic_DNA"/>
</dbReference>
<evidence type="ECO:0000256" key="7">
    <source>
        <dbReference type="ARBA" id="ARBA00022723"/>
    </source>
</evidence>
<feature type="region of interest" description="Disordered" evidence="13">
    <location>
        <begin position="480"/>
        <end position="503"/>
    </location>
</feature>
<evidence type="ECO:0000256" key="1">
    <source>
        <dbReference type="ARBA" id="ARBA00001946"/>
    </source>
</evidence>
<gene>
    <name evidence="15" type="ORF">GCM10009627_11670</name>
</gene>
<sequence>MLVTITTRGDAAPDLSHLLHKHPERAQSFDLSVGTAHVFYPADTPDECTAALLLEVDAIALARSKRYGADAQALSRYVNDRPYASTSMLALAIGQVFRSAMGGRSASRPERAAEPLDLELALTSVPSEVDEHGVGLATRLFAPLGWDVEETRRPLDDTRPEWGDAATVGLRLRGRVRLADALRQLTVLLPVLDDAKHYWVGDDEVGTLLRRGEGWLAGHPLRELITTRSLAHQRSLVDDATGRLLGLDGAAGDGGAVVGGAGDTAVDEVSADDDGTTAPPETPLYRRRAEAVLTALADVQAHTVADVGCGEGALLRHLFADRSFTTIIGTDVAPRELARAERRLRLDDVSDEQRARVRLLQSSVTYSDDRIAGLDAVVLMEVVEHVDPERLPALEASVFQAARPAAVVVTTPNAEHNVRFPSLAAGRFRHPDHRFEWTRDEFRRWAQAVGDRHGYTVEHRPVGDDDPEVGPPTQLALFRRHTTGSHTTTSPTTTSPTTGGTAA</sequence>
<dbReference type="PANTHER" id="PTHR21404:SF3">
    <property type="entry name" value="SMALL RNA 2'-O-METHYLTRANSFERASE"/>
    <property type="match status" value="1"/>
</dbReference>
<dbReference type="InterPro" id="IPR024026">
    <property type="entry name" value="3'-RNA_MeTfrase_Hen1_bac"/>
</dbReference>
<evidence type="ECO:0000259" key="14">
    <source>
        <dbReference type="Pfam" id="PF12623"/>
    </source>
</evidence>
<reference evidence="15 16" key="1">
    <citation type="journal article" date="2019" name="Int. J. Syst. Evol. Microbiol.">
        <title>The Global Catalogue of Microorganisms (GCM) 10K type strain sequencing project: providing services to taxonomists for standard genome sequencing and annotation.</title>
        <authorList>
            <consortium name="The Broad Institute Genomics Platform"/>
            <consortium name="The Broad Institute Genome Sequencing Center for Infectious Disease"/>
            <person name="Wu L."/>
            <person name="Ma J."/>
        </authorList>
    </citation>
    <scope>NUCLEOTIDE SEQUENCE [LARGE SCALE GENOMIC DNA]</scope>
    <source>
        <strain evidence="15 16">JCM 12140</strain>
    </source>
</reference>
<dbReference type="Proteomes" id="UP001501742">
    <property type="component" value="Unassembled WGS sequence"/>
</dbReference>
<evidence type="ECO:0000313" key="16">
    <source>
        <dbReference type="Proteomes" id="UP001501742"/>
    </source>
</evidence>
<keyword evidence="4" id="KW-0489">Methyltransferase</keyword>
<keyword evidence="7" id="KW-0479">Metal-binding</keyword>
<keyword evidence="6" id="KW-0949">S-adenosyl-L-methionine</keyword>